<feature type="transmembrane region" description="Helical" evidence="6">
    <location>
        <begin position="159"/>
        <end position="177"/>
    </location>
</feature>
<dbReference type="InterPro" id="IPR050930">
    <property type="entry name" value="MFS_Vesicular_Transporter"/>
</dbReference>
<keyword evidence="5 6" id="KW-0472">Membrane</keyword>
<reference evidence="8 9" key="1">
    <citation type="submission" date="2019-06" db="EMBL/GenBank/DDBJ databases">
        <title>Sequencing the genomes of 1000 actinobacteria strains.</title>
        <authorList>
            <person name="Klenk H.-P."/>
        </authorList>
    </citation>
    <scope>NUCLEOTIDE SEQUENCE [LARGE SCALE GENOMIC DNA]</scope>
    <source>
        <strain evidence="8 9">DSM 8251</strain>
    </source>
</reference>
<feature type="transmembrane region" description="Helical" evidence="6">
    <location>
        <begin position="328"/>
        <end position="350"/>
    </location>
</feature>
<dbReference type="InterPro" id="IPR020846">
    <property type="entry name" value="MFS_dom"/>
</dbReference>
<feature type="transmembrane region" description="Helical" evidence="6">
    <location>
        <begin position="132"/>
        <end position="153"/>
    </location>
</feature>
<feature type="transmembrane region" description="Helical" evidence="6">
    <location>
        <begin position="294"/>
        <end position="316"/>
    </location>
</feature>
<dbReference type="PANTHER" id="PTHR23506:SF23">
    <property type="entry name" value="GH10249P"/>
    <property type="match status" value="1"/>
</dbReference>
<organism evidence="8 9">
    <name type="scientific">Propioniferax innocua</name>
    <dbReference type="NCBI Taxonomy" id="1753"/>
    <lineage>
        <taxon>Bacteria</taxon>
        <taxon>Bacillati</taxon>
        <taxon>Actinomycetota</taxon>
        <taxon>Actinomycetes</taxon>
        <taxon>Propionibacteriales</taxon>
        <taxon>Propionibacteriaceae</taxon>
        <taxon>Propioniferax</taxon>
    </lineage>
</organism>
<evidence type="ECO:0000313" key="9">
    <source>
        <dbReference type="Proteomes" id="UP000316196"/>
    </source>
</evidence>
<feature type="transmembrane region" description="Helical" evidence="6">
    <location>
        <begin position="5"/>
        <end position="26"/>
    </location>
</feature>
<feature type="transmembrane region" description="Helical" evidence="6">
    <location>
        <begin position="38"/>
        <end position="59"/>
    </location>
</feature>
<keyword evidence="3 6" id="KW-0812">Transmembrane</keyword>
<keyword evidence="9" id="KW-1185">Reference proteome</keyword>
<keyword evidence="4 6" id="KW-1133">Transmembrane helix</keyword>
<dbReference type="GO" id="GO:0005886">
    <property type="term" value="C:plasma membrane"/>
    <property type="evidence" value="ECO:0007669"/>
    <property type="project" value="UniProtKB-SubCell"/>
</dbReference>
<protein>
    <submittedName>
        <fullName evidence="8">Putative MFS family arabinose efflux permease</fullName>
    </submittedName>
</protein>
<dbReference type="Pfam" id="PF07690">
    <property type="entry name" value="MFS_1"/>
    <property type="match status" value="1"/>
</dbReference>
<proteinExistence type="predicted"/>
<feature type="transmembrane region" description="Helical" evidence="6">
    <location>
        <begin position="100"/>
        <end position="120"/>
    </location>
</feature>
<name>A0A542ZBZ0_9ACTN</name>
<dbReference type="Gene3D" id="1.20.1250.20">
    <property type="entry name" value="MFS general substrate transporter like domains"/>
    <property type="match status" value="1"/>
</dbReference>
<dbReference type="PROSITE" id="PS50850">
    <property type="entry name" value="MFS"/>
    <property type="match status" value="1"/>
</dbReference>
<dbReference type="GO" id="GO:0022857">
    <property type="term" value="F:transmembrane transporter activity"/>
    <property type="evidence" value="ECO:0007669"/>
    <property type="project" value="InterPro"/>
</dbReference>
<dbReference type="SUPFAM" id="SSF103473">
    <property type="entry name" value="MFS general substrate transporter"/>
    <property type="match status" value="1"/>
</dbReference>
<gene>
    <name evidence="8" type="ORF">FB460_1710</name>
</gene>
<comment type="caution">
    <text evidence="8">The sequence shown here is derived from an EMBL/GenBank/DDBJ whole genome shotgun (WGS) entry which is preliminary data.</text>
</comment>
<accession>A0A542ZBZ0</accession>
<dbReference type="InterPro" id="IPR001958">
    <property type="entry name" value="Tet-R_TetA/multi-R_MdtG-like"/>
</dbReference>
<evidence type="ECO:0000313" key="8">
    <source>
        <dbReference type="EMBL" id="TQL57865.1"/>
    </source>
</evidence>
<keyword evidence="2" id="KW-0813">Transport</keyword>
<dbReference type="EMBL" id="VFOR01000002">
    <property type="protein sequence ID" value="TQL57865.1"/>
    <property type="molecule type" value="Genomic_DNA"/>
</dbReference>
<dbReference type="CDD" id="cd17325">
    <property type="entry name" value="MFS_MdtG_SLC18_like"/>
    <property type="match status" value="1"/>
</dbReference>
<dbReference type="InterPro" id="IPR036259">
    <property type="entry name" value="MFS_trans_sf"/>
</dbReference>
<dbReference type="AlphaFoldDB" id="A0A542ZBZ0"/>
<dbReference type="PANTHER" id="PTHR23506">
    <property type="entry name" value="GH10249P"/>
    <property type="match status" value="1"/>
</dbReference>
<evidence type="ECO:0000256" key="6">
    <source>
        <dbReference type="SAM" id="Phobius"/>
    </source>
</evidence>
<dbReference type="Proteomes" id="UP000316196">
    <property type="component" value="Unassembled WGS sequence"/>
</dbReference>
<evidence type="ECO:0000256" key="4">
    <source>
        <dbReference type="ARBA" id="ARBA00022989"/>
    </source>
</evidence>
<sequence>MPREVLVLTMVAFSVAVGFGVLVPVLPVFAKHFGVSNFAASAVVSAFAAMRLAISPFCGRIIGALGTRATMTIGIFIVALSSAAAGFAPTYGWLLVMRGLGGIGSAMFTVSAMTLLLASVPPTMRGRATGTFQTGFLIGGMGGPALGALIAQIGLTAPFHFYAIMLLVAGSVAAMLLRREQHEVESKGEPPRPLGEVIRDIRFRAACMAGLSQGWNTLGMRNSLTPVFVTEALGRGTAWTGIAFASSAVVQTISLQPVGRFVDTVGRRPAIIGGAVVCGTCLITLPFTTSVWPFVAIMAVYGLGGACLGTAPAASVGDASGGRGGTPVAIFSMFTDTGAIIGPLTAGFLADRFSWTVAYGSGTLLFVVVIALAAVMPPGVPKDRSTPAEA</sequence>
<feature type="transmembrane region" description="Helical" evidence="6">
    <location>
        <begin position="71"/>
        <end position="94"/>
    </location>
</feature>
<evidence type="ECO:0000256" key="2">
    <source>
        <dbReference type="ARBA" id="ARBA00022448"/>
    </source>
</evidence>
<dbReference type="PRINTS" id="PR01035">
    <property type="entry name" value="TCRTETA"/>
</dbReference>
<evidence type="ECO:0000256" key="3">
    <source>
        <dbReference type="ARBA" id="ARBA00022692"/>
    </source>
</evidence>
<evidence type="ECO:0000256" key="1">
    <source>
        <dbReference type="ARBA" id="ARBA00004651"/>
    </source>
</evidence>
<evidence type="ECO:0000259" key="7">
    <source>
        <dbReference type="PROSITE" id="PS50850"/>
    </source>
</evidence>
<comment type="subcellular location">
    <subcellularLocation>
        <location evidence="1">Cell membrane</location>
        <topology evidence="1">Multi-pass membrane protein</topology>
    </subcellularLocation>
</comment>
<dbReference type="OrthoDB" id="9793283at2"/>
<dbReference type="InterPro" id="IPR011701">
    <property type="entry name" value="MFS"/>
</dbReference>
<dbReference type="Gene3D" id="1.20.1720.10">
    <property type="entry name" value="Multidrug resistance protein D"/>
    <property type="match status" value="1"/>
</dbReference>
<feature type="transmembrane region" description="Helical" evidence="6">
    <location>
        <begin position="356"/>
        <end position="375"/>
    </location>
</feature>
<feature type="domain" description="Major facilitator superfamily (MFS) profile" evidence="7">
    <location>
        <begin position="4"/>
        <end position="385"/>
    </location>
</feature>
<evidence type="ECO:0000256" key="5">
    <source>
        <dbReference type="ARBA" id="ARBA00023136"/>
    </source>
</evidence>